<comment type="similarity">
    <text evidence="4 15">Belongs to the glycosyl hydrolase 35 family.</text>
</comment>
<dbReference type="InterPro" id="IPR017853">
    <property type="entry name" value="GH"/>
</dbReference>
<evidence type="ECO:0000256" key="14">
    <source>
        <dbReference type="RuleBase" id="RU000675"/>
    </source>
</evidence>
<dbReference type="InterPro" id="IPR011425">
    <property type="entry name" value="Med9"/>
</dbReference>
<dbReference type="InterPro" id="IPR001944">
    <property type="entry name" value="Glycoside_Hdrlase_35"/>
</dbReference>
<evidence type="ECO:0000313" key="20">
    <source>
        <dbReference type="EMBL" id="TQE07827.1"/>
    </source>
</evidence>
<evidence type="ECO:0000256" key="11">
    <source>
        <dbReference type="ARBA" id="ARBA00023180"/>
    </source>
</evidence>
<keyword evidence="6" id="KW-0732">Signal</keyword>
<keyword evidence="10" id="KW-0804">Transcription</keyword>
<keyword evidence="16" id="KW-1133">Transmembrane helix</keyword>
<dbReference type="FunFam" id="3.20.20.80:FF:000115">
    <property type="entry name" value="Beta-galactosidase"/>
    <property type="match status" value="1"/>
</dbReference>
<feature type="domain" description="Glycoside hydrolase 35 catalytic" evidence="17">
    <location>
        <begin position="65"/>
        <end position="384"/>
    </location>
</feature>
<dbReference type="EMBL" id="VIEB01000080">
    <property type="protein sequence ID" value="TQE07827.1"/>
    <property type="molecule type" value="Genomic_DNA"/>
</dbReference>
<evidence type="ECO:0000256" key="4">
    <source>
        <dbReference type="ARBA" id="ARBA00009809"/>
    </source>
</evidence>
<dbReference type="GO" id="GO:0004565">
    <property type="term" value="F:beta-galactosidase activity"/>
    <property type="evidence" value="ECO:0007669"/>
    <property type="project" value="UniProtKB-EC"/>
</dbReference>
<evidence type="ECO:0000256" key="9">
    <source>
        <dbReference type="ARBA" id="ARBA00023159"/>
    </source>
</evidence>
<dbReference type="GO" id="GO:0005975">
    <property type="term" value="P:carbohydrate metabolic process"/>
    <property type="evidence" value="ECO:0007669"/>
    <property type="project" value="InterPro"/>
</dbReference>
<keyword evidence="21" id="KW-1185">Reference proteome</keyword>
<evidence type="ECO:0000256" key="7">
    <source>
        <dbReference type="ARBA" id="ARBA00022801"/>
    </source>
</evidence>
<dbReference type="STRING" id="106549.A0A540N9V9"/>
<dbReference type="Pfam" id="PF21317">
    <property type="entry name" value="BetaGal_ABD_1"/>
    <property type="match status" value="1"/>
</dbReference>
<evidence type="ECO:0000256" key="16">
    <source>
        <dbReference type="SAM" id="Phobius"/>
    </source>
</evidence>
<keyword evidence="11" id="KW-0325">Glycoprotein</keyword>
<dbReference type="SUPFAM" id="SSF51445">
    <property type="entry name" value="(Trans)glycosidases"/>
    <property type="match status" value="1"/>
</dbReference>
<dbReference type="Proteomes" id="UP000315295">
    <property type="component" value="Unassembled WGS sequence"/>
</dbReference>
<sequence length="883" mass="97682">MVRRRSTTLTWFFLIFLSLIAFGIFVPVFALLPPLSSDSPHQLQHHPSSKRNQDHARKFEISEDKFWKDGQPFQIIGGDLHYFRVLPEYWEDRLLRAKALGLNTIQTYVPWNLHEPRAGILDFDGIADLVAFLKLSQKLGILVMLRPGPYICAEWDLGGFPPWLLSINPAPRLRSSDPTFLQLVDTWWGILLPKVAPLLYGSGGPVIMVQIENEFGSYGDDKAYLHHLVSVARKHLGEDAILYTTDGGSRETLEKGTIRGDAVFSAVDFTTGDDPWPIFELQKEFNAPGKSPPLSSEFYTGWLTHWGEKNAQTDAAFTAAALKKILERNGSAVLYMAHGGTNFGFYNGANTGSDESDYKPDLTSYDYDAPIRESGDVNNAKFKGIAASSIRRVVEQHSLGSIPAVPADNEKKAYGSIHVTKTGTLFDMIHYFDVVESESPISMESAGQMFGFMLYVTEYAAKDNGGGVVSIPKVHDRAQVFVMCSSEDGHGRPKYVGTFERWSNQPLTLPNTKCHSNISLFVLVENMGRLNYGPYIFDRKGILSPVYLDGRILRRWKMHLIPIGNLNEVPKINPIIQASHSGVITMSARKRLKPKKSGNDSNVPAFYAGYISISKEDEIKDTFISLSGWGKGIVTINNFNIGRFWPLKGPQCNLYVPAPVLHRGNNVVVIFELESPNPELVVRFVDQPDFTCGQGKSNQICSRDAPGQPTLMLQKLQITSKEKTHSVYFFASSCLVPTAAVAAAVMAAAATPTLAPPAALTAPATLANAAIPPTNIALKATVGFTAISYPATCKFPSLVEKLADTIENGTRDQQSDALVSDLKNHFEKCQQLLNSISGSIGTKAMTVEGQKRKLEESEQSLHQRRDLMTKYRKSVEDLLKSEP</sequence>
<evidence type="ECO:0000256" key="1">
    <source>
        <dbReference type="ARBA" id="ARBA00001412"/>
    </source>
</evidence>
<dbReference type="EC" id="3.2.1.23" evidence="5 14"/>
<keyword evidence="16" id="KW-0812">Transmembrane</keyword>
<evidence type="ECO:0000259" key="18">
    <source>
        <dbReference type="Pfam" id="PF21317"/>
    </source>
</evidence>
<evidence type="ECO:0000259" key="17">
    <source>
        <dbReference type="Pfam" id="PF01301"/>
    </source>
</evidence>
<dbReference type="InterPro" id="IPR048912">
    <property type="entry name" value="BetaGal1-like_ABD1"/>
</dbReference>
<dbReference type="PRINTS" id="PR00742">
    <property type="entry name" value="GLHYDRLASE35"/>
</dbReference>
<protein>
    <recommendedName>
        <fullName evidence="5 14">Beta-galactosidase</fullName>
        <ecNumber evidence="5 14">3.2.1.23</ecNumber>
    </recommendedName>
</protein>
<feature type="domain" description="Beta-galactosidase galactose-binding" evidence="19">
    <location>
        <begin position="604"/>
        <end position="666"/>
    </location>
</feature>
<dbReference type="SUPFAM" id="SSF49785">
    <property type="entry name" value="Galactose-binding domain-like"/>
    <property type="match status" value="1"/>
</dbReference>
<evidence type="ECO:0000256" key="13">
    <source>
        <dbReference type="ARBA" id="ARBA00023295"/>
    </source>
</evidence>
<dbReference type="Pfam" id="PF21467">
    <property type="entry name" value="BetaGal_gal-bd"/>
    <property type="match status" value="1"/>
</dbReference>
<comment type="subcellular location">
    <subcellularLocation>
        <location evidence="2">Nucleus</location>
    </subcellularLocation>
</comment>
<accession>A0A540N9V9</accession>
<organism evidence="20 21">
    <name type="scientific">Malus baccata</name>
    <name type="common">Siberian crab apple</name>
    <name type="synonym">Pyrus baccata</name>
    <dbReference type="NCBI Taxonomy" id="106549"/>
    <lineage>
        <taxon>Eukaryota</taxon>
        <taxon>Viridiplantae</taxon>
        <taxon>Streptophyta</taxon>
        <taxon>Embryophyta</taxon>
        <taxon>Tracheophyta</taxon>
        <taxon>Spermatophyta</taxon>
        <taxon>Magnoliopsida</taxon>
        <taxon>eudicotyledons</taxon>
        <taxon>Gunneridae</taxon>
        <taxon>Pentapetalae</taxon>
        <taxon>rosids</taxon>
        <taxon>fabids</taxon>
        <taxon>Rosales</taxon>
        <taxon>Rosaceae</taxon>
        <taxon>Amygdaloideae</taxon>
        <taxon>Maleae</taxon>
        <taxon>Malus</taxon>
    </lineage>
</organism>
<dbReference type="InterPro" id="IPR019801">
    <property type="entry name" value="Glyco_hydro_35_CS"/>
</dbReference>
<dbReference type="PROSITE" id="PS01182">
    <property type="entry name" value="GLYCOSYL_HYDROL_F35"/>
    <property type="match status" value="1"/>
</dbReference>
<dbReference type="Gene3D" id="2.60.120.260">
    <property type="entry name" value="Galactose-binding domain-like"/>
    <property type="match status" value="2"/>
</dbReference>
<reference evidence="20 21" key="1">
    <citation type="journal article" date="2019" name="G3 (Bethesda)">
        <title>Sequencing of a Wild Apple (Malus baccata) Genome Unravels the Differences Between Cultivated and Wild Apple Species Regarding Disease Resistance and Cold Tolerance.</title>
        <authorList>
            <person name="Chen X."/>
        </authorList>
    </citation>
    <scope>NUCLEOTIDE SEQUENCE [LARGE SCALE GENOMIC DNA]</scope>
    <source>
        <strain evidence="21">cv. Shandingzi</strain>
        <tissue evidence="20">Leaves</tissue>
    </source>
</reference>
<evidence type="ECO:0000313" key="21">
    <source>
        <dbReference type="Proteomes" id="UP000315295"/>
    </source>
</evidence>
<dbReference type="InterPro" id="IPR031330">
    <property type="entry name" value="Gly_Hdrlase_35_cat"/>
</dbReference>
<dbReference type="Gene3D" id="3.20.20.80">
    <property type="entry name" value="Glycosidases"/>
    <property type="match status" value="1"/>
</dbReference>
<keyword evidence="12" id="KW-0539">Nucleus</keyword>
<evidence type="ECO:0000256" key="10">
    <source>
        <dbReference type="ARBA" id="ARBA00023163"/>
    </source>
</evidence>
<feature type="domain" description="Beta-galactosidase 1-like first all-beta" evidence="18">
    <location>
        <begin position="440"/>
        <end position="560"/>
    </location>
</feature>
<evidence type="ECO:0000256" key="5">
    <source>
        <dbReference type="ARBA" id="ARBA00012756"/>
    </source>
</evidence>
<gene>
    <name evidence="20" type="ORF">C1H46_006586</name>
</gene>
<keyword evidence="16" id="KW-0472">Membrane</keyword>
<dbReference type="InterPro" id="IPR048913">
    <property type="entry name" value="BetaGal_gal-bd"/>
</dbReference>
<dbReference type="Pfam" id="PF01301">
    <property type="entry name" value="Glyco_hydro_35"/>
    <property type="match status" value="1"/>
</dbReference>
<keyword evidence="13 14" id="KW-0326">Glycosidase</keyword>
<comment type="caution">
    <text evidence="20">The sequence shown here is derived from an EMBL/GenBank/DDBJ whole genome shotgun (WGS) entry which is preliminary data.</text>
</comment>
<evidence type="ECO:0000259" key="19">
    <source>
        <dbReference type="Pfam" id="PF21467"/>
    </source>
</evidence>
<dbReference type="Pfam" id="PF07544">
    <property type="entry name" value="Med9"/>
    <property type="match status" value="1"/>
</dbReference>
<proteinExistence type="inferred from homology"/>
<dbReference type="PANTHER" id="PTHR23421">
    <property type="entry name" value="BETA-GALACTOSIDASE RELATED"/>
    <property type="match status" value="1"/>
</dbReference>
<comment type="similarity">
    <text evidence="3">Belongs to the Mediator complex subunit 9 family.</text>
</comment>
<evidence type="ECO:0000256" key="6">
    <source>
        <dbReference type="ARBA" id="ARBA00022729"/>
    </source>
</evidence>
<dbReference type="InterPro" id="IPR008979">
    <property type="entry name" value="Galactose-bd-like_sf"/>
</dbReference>
<evidence type="ECO:0000256" key="12">
    <source>
        <dbReference type="ARBA" id="ARBA00023242"/>
    </source>
</evidence>
<evidence type="ECO:0000256" key="2">
    <source>
        <dbReference type="ARBA" id="ARBA00004123"/>
    </source>
</evidence>
<evidence type="ECO:0000256" key="15">
    <source>
        <dbReference type="RuleBase" id="RU003679"/>
    </source>
</evidence>
<feature type="transmembrane region" description="Helical" evidence="16">
    <location>
        <begin position="12"/>
        <end position="32"/>
    </location>
</feature>
<evidence type="ECO:0000256" key="3">
    <source>
        <dbReference type="ARBA" id="ARBA00008089"/>
    </source>
</evidence>
<comment type="catalytic activity">
    <reaction evidence="1 14">
        <text>Hydrolysis of terminal non-reducing beta-D-galactose residues in beta-D-galactosides.</text>
        <dbReference type="EC" id="3.2.1.23"/>
    </reaction>
</comment>
<keyword evidence="8" id="KW-0805">Transcription regulation</keyword>
<evidence type="ECO:0000256" key="8">
    <source>
        <dbReference type="ARBA" id="ARBA00023015"/>
    </source>
</evidence>
<keyword evidence="9" id="KW-0010">Activator</keyword>
<dbReference type="FunFam" id="2.60.120.260:FF:000021">
    <property type="entry name" value="Beta-galactosidase"/>
    <property type="match status" value="1"/>
</dbReference>
<dbReference type="AlphaFoldDB" id="A0A540N9V9"/>
<keyword evidence="7 14" id="KW-0378">Hydrolase</keyword>
<name>A0A540N9V9_MALBA</name>